<comment type="caution">
    <text evidence="1">The sequence shown here is derived from an EMBL/GenBank/DDBJ whole genome shotgun (WGS) entry which is preliminary data.</text>
</comment>
<evidence type="ECO:0000313" key="2">
    <source>
        <dbReference type="Proteomes" id="UP000789375"/>
    </source>
</evidence>
<name>A0A9N9IN71_FUNMO</name>
<proteinExistence type="predicted"/>
<dbReference type="EMBL" id="CAJVPP010022120">
    <property type="protein sequence ID" value="CAG8744348.1"/>
    <property type="molecule type" value="Genomic_DNA"/>
</dbReference>
<feature type="non-terminal residue" evidence="1">
    <location>
        <position position="48"/>
    </location>
</feature>
<accession>A0A9N9IN71</accession>
<gene>
    <name evidence="1" type="ORF">FMOSSE_LOCUS16321</name>
</gene>
<protein>
    <submittedName>
        <fullName evidence="1">11325_t:CDS:1</fullName>
    </submittedName>
</protein>
<dbReference type="Proteomes" id="UP000789375">
    <property type="component" value="Unassembled WGS sequence"/>
</dbReference>
<reference evidence="1" key="1">
    <citation type="submission" date="2021-06" db="EMBL/GenBank/DDBJ databases">
        <authorList>
            <person name="Kallberg Y."/>
            <person name="Tangrot J."/>
            <person name="Rosling A."/>
        </authorList>
    </citation>
    <scope>NUCLEOTIDE SEQUENCE</scope>
    <source>
        <strain evidence="1">87-6 pot B 2015</strain>
    </source>
</reference>
<evidence type="ECO:0000313" key="1">
    <source>
        <dbReference type="EMBL" id="CAG8744348.1"/>
    </source>
</evidence>
<organism evidence="1 2">
    <name type="scientific">Funneliformis mosseae</name>
    <name type="common">Endomycorrhizal fungus</name>
    <name type="synonym">Glomus mosseae</name>
    <dbReference type="NCBI Taxonomy" id="27381"/>
    <lineage>
        <taxon>Eukaryota</taxon>
        <taxon>Fungi</taxon>
        <taxon>Fungi incertae sedis</taxon>
        <taxon>Mucoromycota</taxon>
        <taxon>Glomeromycotina</taxon>
        <taxon>Glomeromycetes</taxon>
        <taxon>Glomerales</taxon>
        <taxon>Glomeraceae</taxon>
        <taxon>Funneliformis</taxon>
    </lineage>
</organism>
<sequence>MGFGINDEDNSTYEDSAPIETEISIKNISAEEQTNELNRLLNTHDDLI</sequence>
<keyword evidence="2" id="KW-1185">Reference proteome</keyword>
<dbReference type="AlphaFoldDB" id="A0A9N9IN71"/>